<keyword evidence="2" id="KW-1133">Transmembrane helix</keyword>
<dbReference type="AlphaFoldDB" id="A0AAD5U829"/>
<dbReference type="EMBL" id="JADGJW010000009">
    <property type="protein sequence ID" value="KAJ3227895.1"/>
    <property type="molecule type" value="Genomic_DNA"/>
</dbReference>
<evidence type="ECO:0000256" key="1">
    <source>
        <dbReference type="SAM" id="MobiDB-lite"/>
    </source>
</evidence>
<evidence type="ECO:0000313" key="3">
    <source>
        <dbReference type="EMBL" id="KAJ3227895.1"/>
    </source>
</evidence>
<keyword evidence="4" id="KW-1185">Reference proteome</keyword>
<feature type="region of interest" description="Disordered" evidence="1">
    <location>
        <begin position="1"/>
        <end position="29"/>
    </location>
</feature>
<sequence length="246" mass="27751">MTQSMNKQEFNLTSDSSSSSLHTNEPQPPRKNSIRIVILRMILMNFVFPAIIFNVATNYTTDVVALILSAIPPFLETIFVMITKKHVDLVSMLVLFSIAAGVIVTLCTNNPVLLLIKDSCLTAFFGTAFLISLLFPINLIWIYNRSFQNTKEDLARLDEEWLKPGVQRVTRICCLVWGLGLLSEAVIRILIILFAKIDFKVLANLSLAFPFVFTGLLAIWNYLYILYLKKKYPPKTTIGSEASSHV</sequence>
<feature type="transmembrane region" description="Helical" evidence="2">
    <location>
        <begin position="207"/>
        <end position="227"/>
    </location>
</feature>
<protein>
    <submittedName>
        <fullName evidence="3">Uncharacterized protein</fullName>
    </submittedName>
</protein>
<feature type="transmembrane region" description="Helical" evidence="2">
    <location>
        <begin position="89"/>
        <end position="116"/>
    </location>
</feature>
<feature type="transmembrane region" description="Helical" evidence="2">
    <location>
        <begin position="172"/>
        <end position="195"/>
    </location>
</feature>
<evidence type="ECO:0000256" key="2">
    <source>
        <dbReference type="SAM" id="Phobius"/>
    </source>
</evidence>
<accession>A0AAD5U829</accession>
<feature type="transmembrane region" description="Helical" evidence="2">
    <location>
        <begin position="37"/>
        <end position="57"/>
    </location>
</feature>
<feature type="compositionally biased region" description="Polar residues" evidence="1">
    <location>
        <begin position="1"/>
        <end position="13"/>
    </location>
</feature>
<comment type="caution">
    <text evidence="3">The sequence shown here is derived from an EMBL/GenBank/DDBJ whole genome shotgun (WGS) entry which is preliminary data.</text>
</comment>
<feature type="transmembrane region" description="Helical" evidence="2">
    <location>
        <begin position="122"/>
        <end position="143"/>
    </location>
</feature>
<reference evidence="3" key="1">
    <citation type="submission" date="2020-05" db="EMBL/GenBank/DDBJ databases">
        <title>Phylogenomic resolution of chytrid fungi.</title>
        <authorList>
            <person name="Stajich J.E."/>
            <person name="Amses K."/>
            <person name="Simmons R."/>
            <person name="Seto K."/>
            <person name="Myers J."/>
            <person name="Bonds A."/>
            <person name="Quandt C.A."/>
            <person name="Barry K."/>
            <person name="Liu P."/>
            <person name="Grigoriev I."/>
            <person name="Longcore J.E."/>
            <person name="James T.Y."/>
        </authorList>
    </citation>
    <scope>NUCLEOTIDE SEQUENCE</scope>
    <source>
        <strain evidence="3">JEL0476</strain>
    </source>
</reference>
<evidence type="ECO:0000313" key="4">
    <source>
        <dbReference type="Proteomes" id="UP001211065"/>
    </source>
</evidence>
<keyword evidence="2" id="KW-0812">Transmembrane</keyword>
<proteinExistence type="predicted"/>
<organism evidence="3 4">
    <name type="scientific">Clydaea vesicula</name>
    <dbReference type="NCBI Taxonomy" id="447962"/>
    <lineage>
        <taxon>Eukaryota</taxon>
        <taxon>Fungi</taxon>
        <taxon>Fungi incertae sedis</taxon>
        <taxon>Chytridiomycota</taxon>
        <taxon>Chytridiomycota incertae sedis</taxon>
        <taxon>Chytridiomycetes</taxon>
        <taxon>Lobulomycetales</taxon>
        <taxon>Lobulomycetaceae</taxon>
        <taxon>Clydaea</taxon>
    </lineage>
</organism>
<feature type="transmembrane region" description="Helical" evidence="2">
    <location>
        <begin position="63"/>
        <end position="82"/>
    </location>
</feature>
<dbReference type="Proteomes" id="UP001211065">
    <property type="component" value="Unassembled WGS sequence"/>
</dbReference>
<keyword evidence="2" id="KW-0472">Membrane</keyword>
<name>A0AAD5U829_9FUNG</name>
<gene>
    <name evidence="3" type="ORF">HK099_008305</name>
</gene>
<dbReference type="NCBIfam" id="NF041646">
    <property type="entry name" value="VC0807_fam"/>
    <property type="match status" value="1"/>
</dbReference>